<comment type="caution">
    <text evidence="1">The sequence shown here is derived from an EMBL/GenBank/DDBJ whole genome shotgun (WGS) entry which is preliminary data.</text>
</comment>
<name>A0ACB0LLX4_TRIPR</name>
<gene>
    <name evidence="1" type="ORF">MILVUS5_LOCUS34543</name>
</gene>
<dbReference type="EMBL" id="CASHSV030000615">
    <property type="protein sequence ID" value="CAJ2670519.1"/>
    <property type="molecule type" value="Genomic_DNA"/>
</dbReference>
<accession>A0ACB0LLX4</accession>
<organism evidence="1 2">
    <name type="scientific">Trifolium pratense</name>
    <name type="common">Red clover</name>
    <dbReference type="NCBI Taxonomy" id="57577"/>
    <lineage>
        <taxon>Eukaryota</taxon>
        <taxon>Viridiplantae</taxon>
        <taxon>Streptophyta</taxon>
        <taxon>Embryophyta</taxon>
        <taxon>Tracheophyta</taxon>
        <taxon>Spermatophyta</taxon>
        <taxon>Magnoliopsida</taxon>
        <taxon>eudicotyledons</taxon>
        <taxon>Gunneridae</taxon>
        <taxon>Pentapetalae</taxon>
        <taxon>rosids</taxon>
        <taxon>fabids</taxon>
        <taxon>Fabales</taxon>
        <taxon>Fabaceae</taxon>
        <taxon>Papilionoideae</taxon>
        <taxon>50 kb inversion clade</taxon>
        <taxon>NPAAA clade</taxon>
        <taxon>Hologalegina</taxon>
        <taxon>IRL clade</taxon>
        <taxon>Trifolieae</taxon>
        <taxon>Trifolium</taxon>
    </lineage>
</organism>
<evidence type="ECO:0000313" key="1">
    <source>
        <dbReference type="EMBL" id="CAJ2670519.1"/>
    </source>
</evidence>
<proteinExistence type="predicted"/>
<keyword evidence="2" id="KW-1185">Reference proteome</keyword>
<protein>
    <submittedName>
        <fullName evidence="1">Uncharacterized protein</fullName>
    </submittedName>
</protein>
<reference evidence="1" key="1">
    <citation type="submission" date="2023-10" db="EMBL/GenBank/DDBJ databases">
        <authorList>
            <person name="Rodriguez Cubillos JULIANA M."/>
            <person name="De Vega J."/>
        </authorList>
    </citation>
    <scope>NUCLEOTIDE SEQUENCE</scope>
</reference>
<dbReference type="Proteomes" id="UP001177021">
    <property type="component" value="Unassembled WGS sequence"/>
</dbReference>
<sequence length="173" mass="20056">MEDGEASFTSPLSHKKMVSDVKKEEDYKGISFVDLLDSPPKKFLKTEKVFEEENFDHWDPCAKTSPPITKEVFKEEENFDHWEDQTQVSMVIKSIDDFKETILTMFRQLVEKLVTPLTKESIRPLKKEKVSKIFSPYAKDGNKYVQVTTTPTGVFSVKSCYRPCLDLLWSLCD</sequence>
<evidence type="ECO:0000313" key="2">
    <source>
        <dbReference type="Proteomes" id="UP001177021"/>
    </source>
</evidence>